<dbReference type="GO" id="GO:0008817">
    <property type="term" value="F:corrinoid adenosyltransferase activity"/>
    <property type="evidence" value="ECO:0007669"/>
    <property type="project" value="InterPro"/>
</dbReference>
<keyword evidence="2" id="KW-1185">Reference proteome</keyword>
<proteinExistence type="predicted"/>
<dbReference type="InterPro" id="IPR003724">
    <property type="entry name" value="CblAdoTrfase_CobA"/>
</dbReference>
<keyword evidence="1" id="KW-0808">Transferase</keyword>
<dbReference type="InterPro" id="IPR027417">
    <property type="entry name" value="P-loop_NTPase"/>
</dbReference>
<dbReference type="Gene3D" id="3.40.50.300">
    <property type="entry name" value="P-loop containing nucleotide triphosphate hydrolases"/>
    <property type="match status" value="1"/>
</dbReference>
<dbReference type="PANTHER" id="PTHR46638:SF1">
    <property type="entry name" value="CORRINOID ADENOSYLTRANSFERASE"/>
    <property type="match status" value="1"/>
</dbReference>
<name>A0A1M6KZ26_9CLOT</name>
<dbReference type="PANTHER" id="PTHR46638">
    <property type="entry name" value="CORRINOID ADENOSYLTRANSFERASE"/>
    <property type="match status" value="1"/>
</dbReference>
<dbReference type="Proteomes" id="UP000184310">
    <property type="component" value="Unassembled WGS sequence"/>
</dbReference>
<evidence type="ECO:0000313" key="2">
    <source>
        <dbReference type="Proteomes" id="UP000184310"/>
    </source>
</evidence>
<protein>
    <submittedName>
        <fullName evidence="1">Cob(I)alamin adenosyltransferase</fullName>
    </submittedName>
</protein>
<evidence type="ECO:0000313" key="1">
    <source>
        <dbReference type="EMBL" id="SHJ64231.1"/>
    </source>
</evidence>
<reference evidence="1 2" key="1">
    <citation type="submission" date="2016-11" db="EMBL/GenBank/DDBJ databases">
        <authorList>
            <person name="Jaros S."/>
            <person name="Januszkiewicz K."/>
            <person name="Wedrychowicz H."/>
        </authorList>
    </citation>
    <scope>NUCLEOTIDE SEQUENCE [LARGE SCALE GENOMIC DNA]</scope>
    <source>
        <strain evidence="1 2">DSM 21758</strain>
    </source>
</reference>
<dbReference type="EMBL" id="FQZB01000009">
    <property type="protein sequence ID" value="SHJ64231.1"/>
    <property type="molecule type" value="Genomic_DNA"/>
</dbReference>
<dbReference type="GO" id="GO:0009236">
    <property type="term" value="P:cobalamin biosynthetic process"/>
    <property type="evidence" value="ECO:0007669"/>
    <property type="project" value="InterPro"/>
</dbReference>
<dbReference type="OrthoDB" id="9810309at2"/>
<sequence length="179" mass="20258">MGKLKKGYIQIYTGNGKGKTTAALGLGLRASGDNLVTYMIQFLKNSDTGELKAVENLGGNFKIFRFESPKDFVWNLNPNEIDILKKEINEAYLFAMSVLEKKECDILILDEIMGVLGNKFLTEEQVLTLMEKKPDDIELVMTGRNVPKTIEEKADLITEMKPIKHYFNKGVEAREGIEY</sequence>
<dbReference type="GO" id="GO:0005524">
    <property type="term" value="F:ATP binding"/>
    <property type="evidence" value="ECO:0007669"/>
    <property type="project" value="InterPro"/>
</dbReference>
<dbReference type="PIRSF" id="PIRSF015617">
    <property type="entry name" value="Adensltrnsf_CobA"/>
    <property type="match status" value="1"/>
</dbReference>
<dbReference type="AlphaFoldDB" id="A0A1M6KZ26"/>
<dbReference type="SUPFAM" id="SSF52540">
    <property type="entry name" value="P-loop containing nucleoside triphosphate hydrolases"/>
    <property type="match status" value="1"/>
</dbReference>
<dbReference type="RefSeq" id="WP_072987533.1">
    <property type="nucleotide sequence ID" value="NZ_FQZB01000009.1"/>
</dbReference>
<dbReference type="STRING" id="1121302.SAMN02745163_02341"/>
<gene>
    <name evidence="1" type="ORF">SAMN02745163_02341</name>
</gene>
<accession>A0A1M6KZ26</accession>
<dbReference type="Pfam" id="PF02572">
    <property type="entry name" value="CobA_CobO_BtuR"/>
    <property type="match status" value="1"/>
</dbReference>
<organism evidence="1 2">
    <name type="scientific">Clostridium cavendishii DSM 21758</name>
    <dbReference type="NCBI Taxonomy" id="1121302"/>
    <lineage>
        <taxon>Bacteria</taxon>
        <taxon>Bacillati</taxon>
        <taxon>Bacillota</taxon>
        <taxon>Clostridia</taxon>
        <taxon>Eubacteriales</taxon>
        <taxon>Clostridiaceae</taxon>
        <taxon>Clostridium</taxon>
    </lineage>
</organism>